<feature type="transmembrane region" description="Helical" evidence="2">
    <location>
        <begin position="37"/>
        <end position="59"/>
    </location>
</feature>
<proteinExistence type="predicted"/>
<organism evidence="3 4">
    <name type="scientific">Roseomonas haemaphysalidis</name>
    <dbReference type="NCBI Taxonomy" id="2768162"/>
    <lineage>
        <taxon>Bacteria</taxon>
        <taxon>Pseudomonadati</taxon>
        <taxon>Pseudomonadota</taxon>
        <taxon>Alphaproteobacteria</taxon>
        <taxon>Acetobacterales</taxon>
        <taxon>Roseomonadaceae</taxon>
        <taxon>Roseomonas</taxon>
    </lineage>
</organism>
<feature type="region of interest" description="Disordered" evidence="1">
    <location>
        <begin position="88"/>
        <end position="115"/>
    </location>
</feature>
<comment type="caution">
    <text evidence="3">The sequence shown here is derived from an EMBL/GenBank/DDBJ whole genome shotgun (WGS) entry which is preliminary data.</text>
</comment>
<sequence length="115" mass="11907">MLNVLTDVARLVLGLGAMLAMLIGAIAGYQYAEIPGLLGGLLAALVASAVTFGVAAAILDMHVQMKILVDLNQQHAVTLAKLTALSPAPVQPTEASPVRGDAADRPTLTAHRRFP</sequence>
<feature type="transmembrane region" description="Helical" evidence="2">
    <location>
        <begin position="12"/>
        <end position="31"/>
    </location>
</feature>
<keyword evidence="2" id="KW-1133">Transmembrane helix</keyword>
<dbReference type="RefSeq" id="WP_207420020.1">
    <property type="nucleotide sequence ID" value="NZ_CP061184.1"/>
</dbReference>
<keyword evidence="2" id="KW-0472">Membrane</keyword>
<evidence type="ECO:0000256" key="1">
    <source>
        <dbReference type="SAM" id="MobiDB-lite"/>
    </source>
</evidence>
<gene>
    <name evidence="3" type="ORF">IAI61_22660</name>
</gene>
<evidence type="ECO:0000256" key="2">
    <source>
        <dbReference type="SAM" id="Phobius"/>
    </source>
</evidence>
<keyword evidence="2" id="KW-0812">Transmembrane</keyword>
<evidence type="ECO:0000313" key="4">
    <source>
        <dbReference type="Proteomes" id="UP001518989"/>
    </source>
</evidence>
<dbReference type="EMBL" id="JACTNG010000023">
    <property type="protein sequence ID" value="MBO1081833.1"/>
    <property type="molecule type" value="Genomic_DNA"/>
</dbReference>
<dbReference type="Proteomes" id="UP001518989">
    <property type="component" value="Unassembled WGS sequence"/>
</dbReference>
<keyword evidence="4" id="KW-1185">Reference proteome</keyword>
<name>A0ABS3KWJ2_9PROT</name>
<protein>
    <submittedName>
        <fullName evidence="3">Uncharacterized protein</fullName>
    </submittedName>
</protein>
<accession>A0ABS3KWJ2</accession>
<evidence type="ECO:0000313" key="3">
    <source>
        <dbReference type="EMBL" id="MBO1081833.1"/>
    </source>
</evidence>
<reference evidence="3 4" key="1">
    <citation type="submission" date="2020-09" db="EMBL/GenBank/DDBJ databases">
        <title>Roseomonas.</title>
        <authorList>
            <person name="Zhu W."/>
        </authorList>
    </citation>
    <scope>NUCLEOTIDE SEQUENCE [LARGE SCALE GENOMIC DNA]</scope>
    <source>
        <strain evidence="3 4">573</strain>
    </source>
</reference>